<evidence type="ECO:0000256" key="3">
    <source>
        <dbReference type="ARBA" id="ARBA00022448"/>
    </source>
</evidence>
<protein>
    <recommendedName>
        <fullName evidence="8">Phosphate transporter</fullName>
    </recommendedName>
</protein>
<evidence type="ECO:0000256" key="7">
    <source>
        <dbReference type="ARBA" id="ARBA00023136"/>
    </source>
</evidence>
<evidence type="ECO:0000256" key="4">
    <source>
        <dbReference type="ARBA" id="ARBA00022592"/>
    </source>
</evidence>
<dbReference type="PANTHER" id="PTHR11101">
    <property type="entry name" value="PHOSPHATE TRANSPORTER"/>
    <property type="match status" value="1"/>
</dbReference>
<reference evidence="10" key="1">
    <citation type="submission" date="2024-02" db="UniProtKB">
        <authorList>
            <consortium name="WormBaseParasite"/>
        </authorList>
    </citation>
    <scope>IDENTIFICATION</scope>
</reference>
<keyword evidence="9" id="KW-1185">Reference proteome</keyword>
<feature type="transmembrane region" description="Helical" evidence="8">
    <location>
        <begin position="225"/>
        <end position="247"/>
    </location>
</feature>
<feature type="transmembrane region" description="Helical" evidence="8">
    <location>
        <begin position="196"/>
        <end position="213"/>
    </location>
</feature>
<dbReference type="AlphaFoldDB" id="A0AAF3F1G3"/>
<dbReference type="WBParaSite" id="MBELARI_LOCUS20354">
    <property type="protein sequence ID" value="MBELARI_LOCUS20354"/>
    <property type="gene ID" value="MBELARI_LOCUS20354"/>
</dbReference>
<keyword evidence="6 8" id="KW-1133">Transmembrane helix</keyword>
<keyword evidence="3 8" id="KW-0813">Transport</keyword>
<evidence type="ECO:0000256" key="6">
    <source>
        <dbReference type="ARBA" id="ARBA00022989"/>
    </source>
</evidence>
<comment type="subcellular location">
    <subcellularLocation>
        <location evidence="1 8">Membrane</location>
        <topology evidence="1 8">Multi-pass membrane protein</topology>
    </subcellularLocation>
</comment>
<organism evidence="9 10">
    <name type="scientific">Mesorhabditis belari</name>
    <dbReference type="NCBI Taxonomy" id="2138241"/>
    <lineage>
        <taxon>Eukaryota</taxon>
        <taxon>Metazoa</taxon>
        <taxon>Ecdysozoa</taxon>
        <taxon>Nematoda</taxon>
        <taxon>Chromadorea</taxon>
        <taxon>Rhabditida</taxon>
        <taxon>Rhabditina</taxon>
        <taxon>Rhabditomorpha</taxon>
        <taxon>Rhabditoidea</taxon>
        <taxon>Rhabditidae</taxon>
        <taxon>Mesorhabditinae</taxon>
        <taxon>Mesorhabditis</taxon>
    </lineage>
</organism>
<dbReference type="GO" id="GO:0016020">
    <property type="term" value="C:membrane"/>
    <property type="evidence" value="ECO:0007669"/>
    <property type="project" value="UniProtKB-SubCell"/>
</dbReference>
<feature type="transmembrane region" description="Helical" evidence="8">
    <location>
        <begin position="18"/>
        <end position="37"/>
    </location>
</feature>
<evidence type="ECO:0000256" key="1">
    <source>
        <dbReference type="ARBA" id="ARBA00004141"/>
    </source>
</evidence>
<proteinExistence type="inferred from homology"/>
<name>A0AAF3F1G3_9BILA</name>
<keyword evidence="4 8" id="KW-0592">Phosphate transport</keyword>
<feature type="transmembrane region" description="Helical" evidence="8">
    <location>
        <begin position="98"/>
        <end position="119"/>
    </location>
</feature>
<keyword evidence="5 8" id="KW-0812">Transmembrane</keyword>
<evidence type="ECO:0000256" key="2">
    <source>
        <dbReference type="ARBA" id="ARBA00009916"/>
    </source>
</evidence>
<feature type="transmembrane region" description="Helical" evidence="8">
    <location>
        <begin position="155"/>
        <end position="176"/>
    </location>
</feature>
<dbReference type="InterPro" id="IPR001204">
    <property type="entry name" value="Phos_transporter"/>
</dbReference>
<evidence type="ECO:0000313" key="9">
    <source>
        <dbReference type="Proteomes" id="UP000887575"/>
    </source>
</evidence>
<sequence length="496" mass="53757">MTDFSTIIPLGEFQHDTLWALIVGIILAFLLGFGMGANDVANAFGTSVGSKVLTLIQAYILATIFETLGSVLVGYNVIDTMRKSVVDIGLYEAEPKMLMIGQLAILGGCSTWLMIATLLQLPISTTHSIVGSTLGFSIVLKGLNGIKWRTVINIVASWFISPIFSGLMSTTVYLIVDHAVLRRKNPLECGLKAMPIFFFFCFTFNAFMVTYQGSKVLHISAVPLWLAIVISLSVGLLTALIIQFVMVPRVRARTAQALTSLEKKKRGAYTNDIVIGIDIDNQKAKSIPTPETMSQSSQEKQEEKLSATGIRGFFKWLLPKKDRVENKETLTLFTTIQTFTACFAGFAHGANDVANAIAPLAAMVSMYQDENVYQDKPTPIYVLLYGVVGICVGLWILGHRVIKTVGTNMSEVNPASGFTIEFGAALTALIASKLGLPISTTHCLVGSVVFVGTVKSGEGIKWKIFRNIAFSWIVTLPIAGLISAAIMIGLKYACGL</sequence>
<feature type="transmembrane region" description="Helical" evidence="8">
    <location>
        <begin position="58"/>
        <end position="78"/>
    </location>
</feature>
<dbReference type="PANTHER" id="PTHR11101:SF67">
    <property type="entry name" value="PHOSPHATE TRANSPORTER"/>
    <property type="match status" value="1"/>
</dbReference>
<feature type="transmembrane region" description="Helical" evidence="8">
    <location>
        <begin position="464"/>
        <end position="490"/>
    </location>
</feature>
<dbReference type="GO" id="GO:0005315">
    <property type="term" value="F:phosphate transmembrane transporter activity"/>
    <property type="evidence" value="ECO:0007669"/>
    <property type="project" value="InterPro"/>
</dbReference>
<feature type="transmembrane region" description="Helical" evidence="8">
    <location>
        <begin position="380"/>
        <end position="402"/>
    </location>
</feature>
<keyword evidence="7 8" id="KW-0472">Membrane</keyword>
<evidence type="ECO:0000313" key="10">
    <source>
        <dbReference type="WBParaSite" id="MBELARI_LOCUS20354"/>
    </source>
</evidence>
<dbReference type="GO" id="GO:0035435">
    <property type="term" value="P:phosphate ion transmembrane transport"/>
    <property type="evidence" value="ECO:0007669"/>
    <property type="project" value="TreeGrafter"/>
</dbReference>
<dbReference type="Proteomes" id="UP000887575">
    <property type="component" value="Unassembled WGS sequence"/>
</dbReference>
<comment type="similarity">
    <text evidence="2 8">Belongs to the inorganic phosphate transporter (PiT) (TC 2.A.20) family.</text>
</comment>
<comment type="function">
    <text evidence="8">Sodium-phosphate symporter.</text>
</comment>
<evidence type="ECO:0000256" key="8">
    <source>
        <dbReference type="RuleBase" id="RU363058"/>
    </source>
</evidence>
<evidence type="ECO:0000256" key="5">
    <source>
        <dbReference type="ARBA" id="ARBA00022692"/>
    </source>
</evidence>
<dbReference type="Pfam" id="PF01384">
    <property type="entry name" value="PHO4"/>
    <property type="match status" value="1"/>
</dbReference>
<accession>A0AAF3F1G3</accession>